<organism evidence="8 9">
    <name type="scientific">Paxillus involutus ATCC 200175</name>
    <dbReference type="NCBI Taxonomy" id="664439"/>
    <lineage>
        <taxon>Eukaryota</taxon>
        <taxon>Fungi</taxon>
        <taxon>Dikarya</taxon>
        <taxon>Basidiomycota</taxon>
        <taxon>Agaricomycotina</taxon>
        <taxon>Agaricomycetes</taxon>
        <taxon>Agaricomycetidae</taxon>
        <taxon>Boletales</taxon>
        <taxon>Paxilineae</taxon>
        <taxon>Paxillaceae</taxon>
        <taxon>Paxillus</taxon>
    </lineage>
</organism>
<dbReference type="HOGENOM" id="CLU_014184_1_1_1"/>
<evidence type="ECO:0000313" key="9">
    <source>
        <dbReference type="Proteomes" id="UP000053647"/>
    </source>
</evidence>
<dbReference type="EMBL" id="KN819372">
    <property type="protein sequence ID" value="KIJ11820.1"/>
    <property type="molecule type" value="Genomic_DNA"/>
</dbReference>
<dbReference type="GO" id="GO:0001664">
    <property type="term" value="F:G protein-coupled receptor binding"/>
    <property type="evidence" value="ECO:0007669"/>
    <property type="project" value="TreeGrafter"/>
</dbReference>
<keyword evidence="2 5" id="KW-0547">Nucleotide-binding</keyword>
<dbReference type="SUPFAM" id="SSF47895">
    <property type="entry name" value="Transducin (alpha subunit), insertion domain"/>
    <property type="match status" value="1"/>
</dbReference>
<dbReference type="GO" id="GO:0005834">
    <property type="term" value="C:heterotrimeric G-protein complex"/>
    <property type="evidence" value="ECO:0007669"/>
    <property type="project" value="TreeGrafter"/>
</dbReference>
<evidence type="ECO:0000256" key="4">
    <source>
        <dbReference type="ARBA" id="ARBA00023224"/>
    </source>
</evidence>
<keyword evidence="3 5" id="KW-0342">GTP-binding</keyword>
<protein>
    <recommendedName>
        <fullName evidence="10">G-alpha-domain-containing protein</fullName>
    </recommendedName>
</protein>
<accession>A0A0C9T823</accession>
<evidence type="ECO:0000256" key="2">
    <source>
        <dbReference type="ARBA" id="ARBA00022741"/>
    </source>
</evidence>
<dbReference type="InterPro" id="IPR011025">
    <property type="entry name" value="GproteinA_insert"/>
</dbReference>
<evidence type="ECO:0000256" key="7">
    <source>
        <dbReference type="SAM" id="MobiDB-lite"/>
    </source>
</evidence>
<evidence type="ECO:0000313" key="8">
    <source>
        <dbReference type="EMBL" id="KIJ11820.1"/>
    </source>
</evidence>
<reference evidence="9" key="2">
    <citation type="submission" date="2015-01" db="EMBL/GenBank/DDBJ databases">
        <title>Evolutionary Origins and Diversification of the Mycorrhizal Mutualists.</title>
        <authorList>
            <consortium name="DOE Joint Genome Institute"/>
            <consortium name="Mycorrhizal Genomics Consortium"/>
            <person name="Kohler A."/>
            <person name="Kuo A."/>
            <person name="Nagy L.G."/>
            <person name="Floudas D."/>
            <person name="Copeland A."/>
            <person name="Barry K.W."/>
            <person name="Cichocki N."/>
            <person name="Veneault-Fourrey C."/>
            <person name="LaButti K."/>
            <person name="Lindquist E.A."/>
            <person name="Lipzen A."/>
            <person name="Lundell T."/>
            <person name="Morin E."/>
            <person name="Murat C."/>
            <person name="Riley R."/>
            <person name="Ohm R."/>
            <person name="Sun H."/>
            <person name="Tunlid A."/>
            <person name="Henrissat B."/>
            <person name="Grigoriev I.V."/>
            <person name="Hibbett D.S."/>
            <person name="Martin F."/>
        </authorList>
    </citation>
    <scope>NUCLEOTIDE SEQUENCE [LARGE SCALE GENOMIC DNA]</scope>
    <source>
        <strain evidence="9">ATCC 200175</strain>
    </source>
</reference>
<dbReference type="GO" id="GO:0007188">
    <property type="term" value="P:adenylate cyclase-modulating G protein-coupled receptor signaling pathway"/>
    <property type="evidence" value="ECO:0007669"/>
    <property type="project" value="TreeGrafter"/>
</dbReference>
<evidence type="ECO:0000256" key="5">
    <source>
        <dbReference type="PIRSR" id="PIRSR601019-1"/>
    </source>
</evidence>
<dbReference type="PANTHER" id="PTHR10218:SF360">
    <property type="entry name" value="GUANINE NUCLEOTIDE-BINDING PROTEIN SUBUNIT ALPHA HOMOLOG"/>
    <property type="match status" value="1"/>
</dbReference>
<keyword evidence="1 6" id="KW-0479">Metal-binding</keyword>
<evidence type="ECO:0000256" key="1">
    <source>
        <dbReference type="ARBA" id="ARBA00022723"/>
    </source>
</evidence>
<dbReference type="SMART" id="SM00275">
    <property type="entry name" value="G_alpha"/>
    <property type="match status" value="1"/>
</dbReference>
<dbReference type="Gene3D" id="1.10.400.10">
    <property type="entry name" value="GI Alpha 1, domain 2-like"/>
    <property type="match status" value="1"/>
</dbReference>
<feature type="binding site" evidence="6">
    <location>
        <position position="278"/>
    </location>
    <ligand>
        <name>Mg(2+)</name>
        <dbReference type="ChEBI" id="CHEBI:18420"/>
    </ligand>
</feature>
<gene>
    <name evidence="8" type="ORF">PAXINDRAFT_171568</name>
</gene>
<dbReference type="PROSITE" id="PS51882">
    <property type="entry name" value="G_ALPHA"/>
    <property type="match status" value="1"/>
</dbReference>
<dbReference type="AlphaFoldDB" id="A0A0C9T823"/>
<dbReference type="InterPro" id="IPR001019">
    <property type="entry name" value="Gprotein_alpha_su"/>
</dbReference>
<evidence type="ECO:0000256" key="3">
    <source>
        <dbReference type="ARBA" id="ARBA00023134"/>
    </source>
</evidence>
<name>A0A0C9T823_PAXIN</name>
<keyword evidence="9" id="KW-1185">Reference proteome</keyword>
<dbReference type="GO" id="GO:0031683">
    <property type="term" value="F:G-protein beta/gamma-subunit complex binding"/>
    <property type="evidence" value="ECO:0007669"/>
    <property type="project" value="InterPro"/>
</dbReference>
<feature type="region of interest" description="Disordered" evidence="7">
    <location>
        <begin position="155"/>
        <end position="176"/>
    </location>
</feature>
<evidence type="ECO:0008006" key="10">
    <source>
        <dbReference type="Google" id="ProtNLM"/>
    </source>
</evidence>
<dbReference type="GO" id="GO:0005737">
    <property type="term" value="C:cytoplasm"/>
    <property type="evidence" value="ECO:0007669"/>
    <property type="project" value="TreeGrafter"/>
</dbReference>
<dbReference type="OrthoDB" id="5817230at2759"/>
<dbReference type="SUPFAM" id="SSF52540">
    <property type="entry name" value="P-loop containing nucleoside triphosphate hydrolases"/>
    <property type="match status" value="1"/>
</dbReference>
<reference evidence="8 9" key="1">
    <citation type="submission" date="2014-06" db="EMBL/GenBank/DDBJ databases">
        <authorList>
            <consortium name="DOE Joint Genome Institute"/>
            <person name="Kuo A."/>
            <person name="Kohler A."/>
            <person name="Nagy L.G."/>
            <person name="Floudas D."/>
            <person name="Copeland A."/>
            <person name="Barry K.W."/>
            <person name="Cichocki N."/>
            <person name="Veneault-Fourrey C."/>
            <person name="LaButti K."/>
            <person name="Lindquist E.A."/>
            <person name="Lipzen A."/>
            <person name="Lundell T."/>
            <person name="Morin E."/>
            <person name="Murat C."/>
            <person name="Sun H."/>
            <person name="Tunlid A."/>
            <person name="Henrissat B."/>
            <person name="Grigoriev I.V."/>
            <person name="Hibbett D.S."/>
            <person name="Martin F."/>
            <person name="Nordberg H.P."/>
            <person name="Cantor M.N."/>
            <person name="Hua S.X."/>
        </authorList>
    </citation>
    <scope>NUCLEOTIDE SEQUENCE [LARGE SCALE GENOMIC DNA]</scope>
    <source>
        <strain evidence="8 9">ATCC 200175</strain>
    </source>
</reference>
<keyword evidence="6" id="KW-0460">Magnesium</keyword>
<dbReference type="Pfam" id="PF00503">
    <property type="entry name" value="G-alpha"/>
    <property type="match status" value="1"/>
</dbReference>
<feature type="binding site" evidence="5">
    <location>
        <begin position="247"/>
        <end position="248"/>
    </location>
    <ligand>
        <name>GTP</name>
        <dbReference type="ChEBI" id="CHEBI:37565"/>
    </ligand>
</feature>
<keyword evidence="4" id="KW-0807">Transducer</keyword>
<proteinExistence type="predicted"/>
<dbReference type="InterPro" id="IPR027417">
    <property type="entry name" value="P-loop_NTPase"/>
</dbReference>
<dbReference type="Proteomes" id="UP000053647">
    <property type="component" value="Unassembled WGS sequence"/>
</dbReference>
<evidence type="ECO:0000256" key="6">
    <source>
        <dbReference type="PIRSR" id="PIRSR601019-2"/>
    </source>
</evidence>
<dbReference type="PRINTS" id="PR00318">
    <property type="entry name" value="GPROTEINA"/>
</dbReference>
<dbReference type="GO" id="GO:0046872">
    <property type="term" value="F:metal ion binding"/>
    <property type="evidence" value="ECO:0007669"/>
    <property type="project" value="UniProtKB-KW"/>
</dbReference>
<dbReference type="Gene3D" id="3.40.50.300">
    <property type="entry name" value="P-loop containing nucleotide triphosphate hydrolases"/>
    <property type="match status" value="2"/>
</dbReference>
<sequence length="445" mass="51702">MVFNYDASDPLAVVTAPPLNELPQDKAAREEREAEAQRISNQIDEEISADKVALKEKEQTVKILLLGQSESGKSTTLKNFRMRFARDKWIQERASWRTVIQLNLARSVNTILEALQQEIDNENEEDTIPLADEHHLLQVRLRPLRGVEHDLKRLLGAKPDEIQDSPPRTSPRVSPRASSEFFVRSWNWRDFLQASRNGDSSRRSPRHDVSSHDVTEVIAGCKDDIKALWEDNAIQEMLRRRRVRLEDSASFFLTASERLTARDYEPTDDDIVRARLRTLDIQEHELSVDDDGERQTWKVYDVGGSRTQRNAWLPYFDQVNAVIFLAPISCFDERLQEDPRVNRLEDSFILWKAICSSKLLSRTTLIIFLNKIDLLQKKIESGIMVNRYLPSYADRPNETMSVVKYLRQKFKDTVKHNSPEPRMCHIYQTSVIVELYFPSVERHES</sequence>
<dbReference type="GO" id="GO:0003924">
    <property type="term" value="F:GTPase activity"/>
    <property type="evidence" value="ECO:0007669"/>
    <property type="project" value="InterPro"/>
</dbReference>
<feature type="binding site" evidence="5">
    <location>
        <begin position="370"/>
        <end position="373"/>
    </location>
    <ligand>
        <name>GTP</name>
        <dbReference type="ChEBI" id="CHEBI:37565"/>
    </ligand>
</feature>
<dbReference type="GO" id="GO:0005525">
    <property type="term" value="F:GTP binding"/>
    <property type="evidence" value="ECO:0007669"/>
    <property type="project" value="UniProtKB-KW"/>
</dbReference>
<dbReference type="PANTHER" id="PTHR10218">
    <property type="entry name" value="GTP-BINDING PROTEIN ALPHA SUBUNIT"/>
    <property type="match status" value="1"/>
</dbReference>
<feature type="compositionally biased region" description="Low complexity" evidence="7">
    <location>
        <begin position="165"/>
        <end position="176"/>
    </location>
</feature>
<dbReference type="FunFam" id="3.40.50.300:FF:000692">
    <property type="entry name" value="Guanine nucleotide-binding protein subunit alpha"/>
    <property type="match status" value="1"/>
</dbReference>